<protein>
    <submittedName>
        <fullName evidence="2">Uncharacterized protein</fullName>
    </submittedName>
</protein>
<proteinExistence type="predicted"/>
<sequence length="144" mass="17242">MQEVMIWRSSLIIESRYNQSSIWILNLLIVQEQSRLYQQVIKLLEPKIQRQEDNGFLQLKISKIRVENLHPSGKQKNNYTGIAAILYVSVQFEYEDEEEQEEEQVQQQIQIHQHDQDEFKMDVTVQKKFEEFGIEDPDDNDEDI</sequence>
<gene>
    <name evidence="2" type="ORF">PSON_ATCC_30995.1.T0450314</name>
</gene>
<organism evidence="2 3">
    <name type="scientific">Paramecium sonneborni</name>
    <dbReference type="NCBI Taxonomy" id="65129"/>
    <lineage>
        <taxon>Eukaryota</taxon>
        <taxon>Sar</taxon>
        <taxon>Alveolata</taxon>
        <taxon>Ciliophora</taxon>
        <taxon>Intramacronucleata</taxon>
        <taxon>Oligohymenophorea</taxon>
        <taxon>Peniculida</taxon>
        <taxon>Parameciidae</taxon>
        <taxon>Paramecium</taxon>
    </lineage>
</organism>
<name>A0A8S1N499_9CILI</name>
<reference evidence="2" key="1">
    <citation type="submission" date="2021-01" db="EMBL/GenBank/DDBJ databases">
        <authorList>
            <consortium name="Genoscope - CEA"/>
            <person name="William W."/>
        </authorList>
    </citation>
    <scope>NUCLEOTIDE SEQUENCE</scope>
</reference>
<accession>A0A8S1N499</accession>
<evidence type="ECO:0000313" key="3">
    <source>
        <dbReference type="Proteomes" id="UP000692954"/>
    </source>
</evidence>
<evidence type="ECO:0000313" key="2">
    <source>
        <dbReference type="EMBL" id="CAD8083855.1"/>
    </source>
</evidence>
<keyword evidence="3" id="KW-1185">Reference proteome</keyword>
<evidence type="ECO:0000256" key="1">
    <source>
        <dbReference type="SAM" id="MobiDB-lite"/>
    </source>
</evidence>
<comment type="caution">
    <text evidence="2">The sequence shown here is derived from an EMBL/GenBank/DDBJ whole genome shotgun (WGS) entry which is preliminary data.</text>
</comment>
<dbReference type="Proteomes" id="UP000692954">
    <property type="component" value="Unassembled WGS sequence"/>
</dbReference>
<dbReference type="EMBL" id="CAJJDN010000045">
    <property type="protein sequence ID" value="CAD8083855.1"/>
    <property type="molecule type" value="Genomic_DNA"/>
</dbReference>
<feature type="region of interest" description="Disordered" evidence="1">
    <location>
        <begin position="97"/>
        <end position="118"/>
    </location>
</feature>
<dbReference type="AlphaFoldDB" id="A0A8S1N499"/>
<dbReference type="OrthoDB" id="10249111at2759"/>